<dbReference type="Gene3D" id="2.40.160.10">
    <property type="entry name" value="Porin"/>
    <property type="match status" value="1"/>
</dbReference>
<evidence type="ECO:0008006" key="4">
    <source>
        <dbReference type="Google" id="ProtNLM"/>
    </source>
</evidence>
<name>A0A9X4RPX2_9BACT</name>
<reference evidence="2" key="1">
    <citation type="journal article" date="2022" name="bioRxiv">
        <title>Thiovibrio frasassiensisgen. nov., sp. nov., an autotrophic, elemental sulfur disproportionating bacterium isolated from sulfidic karst sediment, and proposal of Thiovibrionaceae fam. nov.</title>
        <authorList>
            <person name="Aronson H."/>
            <person name="Thomas C."/>
            <person name="Bhattacharyya M."/>
            <person name="Eckstein S."/>
            <person name="Jensen S."/>
            <person name="Barco R."/>
            <person name="Macalady J."/>
            <person name="Amend J."/>
        </authorList>
    </citation>
    <scope>NUCLEOTIDE SEQUENCE</scope>
    <source>
        <strain evidence="2">RS19-109</strain>
    </source>
</reference>
<keyword evidence="3" id="KW-1185">Reference proteome</keyword>
<protein>
    <recommendedName>
        <fullName evidence="4">Porin domain-containing protein</fullName>
    </recommendedName>
</protein>
<sequence>MKKVLSTVAALGLVAGLATTASAVEFKMSGMYLVEGAYLSDGSGNGVNPTEEVGEDNLSDNYYLHTFEMKPTMKVNDKISMTSVIRLADDTFWGNQVDGDLAADRNIGGANSDVEVWQLYMDYASPIGKMKLGRTSAGAYGTGFRDFDSRANRVMLYPSFLADGPWSTLFYVEKVTENSVTANSQTANDSDKYVGRVYYKNENLDSGLHYGYYNDNDTAAHPTYTTSKQELTAYGKYKMDNYFVNAELTHFFGEKDFVAAGTADRDYDSWAGMLQVGAKVDALTPSLMYFYGQGQDATSTDIENALGETGTGDLFEPLYILTGRHTGLLNNDLFNGMTGGMSTNGVHAIVAAADYAVSNQLSLHGAIGWAKADEVAAGADDSYGWEYNVGAAYKLLDNLTYEAHFGYLDAGEYFESAINANDEQSIYILTHSLTMTF</sequence>
<dbReference type="RefSeq" id="WP_307632645.1">
    <property type="nucleotide sequence ID" value="NZ_JAPHEH010000001.1"/>
</dbReference>
<evidence type="ECO:0000313" key="3">
    <source>
        <dbReference type="Proteomes" id="UP001154240"/>
    </source>
</evidence>
<accession>A0A9X4RPX2</accession>
<reference evidence="2" key="2">
    <citation type="submission" date="2022-10" db="EMBL/GenBank/DDBJ databases">
        <authorList>
            <person name="Aronson H.S."/>
        </authorList>
    </citation>
    <scope>NUCLEOTIDE SEQUENCE</scope>
    <source>
        <strain evidence="2">RS19-109</strain>
    </source>
</reference>
<evidence type="ECO:0000313" key="2">
    <source>
        <dbReference type="EMBL" id="MDG4475672.1"/>
    </source>
</evidence>
<dbReference type="AlphaFoldDB" id="A0A9X4RPX2"/>
<feature type="signal peptide" evidence="1">
    <location>
        <begin position="1"/>
        <end position="23"/>
    </location>
</feature>
<dbReference type="Proteomes" id="UP001154240">
    <property type="component" value="Unassembled WGS sequence"/>
</dbReference>
<feature type="chain" id="PRO_5040973917" description="Porin domain-containing protein" evidence="1">
    <location>
        <begin position="24"/>
        <end position="437"/>
    </location>
</feature>
<organism evidence="2 3">
    <name type="scientific">Thiovibrio frasassiensis</name>
    <dbReference type="NCBI Taxonomy" id="2984131"/>
    <lineage>
        <taxon>Bacteria</taxon>
        <taxon>Pseudomonadati</taxon>
        <taxon>Thermodesulfobacteriota</taxon>
        <taxon>Desulfobulbia</taxon>
        <taxon>Desulfobulbales</taxon>
        <taxon>Thiovibrionaceae</taxon>
        <taxon>Thiovibrio</taxon>
    </lineage>
</organism>
<dbReference type="SUPFAM" id="SSF56935">
    <property type="entry name" value="Porins"/>
    <property type="match status" value="2"/>
</dbReference>
<gene>
    <name evidence="2" type="ORF">OLX77_05795</name>
</gene>
<dbReference type="EMBL" id="JAPHEH010000001">
    <property type="protein sequence ID" value="MDG4475672.1"/>
    <property type="molecule type" value="Genomic_DNA"/>
</dbReference>
<comment type="caution">
    <text evidence="2">The sequence shown here is derived from an EMBL/GenBank/DDBJ whole genome shotgun (WGS) entry which is preliminary data.</text>
</comment>
<keyword evidence="1" id="KW-0732">Signal</keyword>
<proteinExistence type="predicted"/>
<dbReference type="InterPro" id="IPR023614">
    <property type="entry name" value="Porin_dom_sf"/>
</dbReference>
<evidence type="ECO:0000256" key="1">
    <source>
        <dbReference type="SAM" id="SignalP"/>
    </source>
</evidence>